<evidence type="ECO:0000256" key="5">
    <source>
        <dbReference type="ARBA" id="ARBA00023163"/>
    </source>
</evidence>
<keyword evidence="7" id="KW-0863">Zinc-finger</keyword>
<reference evidence="12 13" key="1">
    <citation type="submission" date="2023-10" db="EMBL/GenBank/DDBJ databases">
        <title>Chromosome-scale genome assembly provides insights into flower coloration mechanisms of Canna indica.</title>
        <authorList>
            <person name="Li C."/>
        </authorList>
    </citation>
    <scope>NUCLEOTIDE SEQUENCE [LARGE SCALE GENOMIC DNA]</scope>
    <source>
        <tissue evidence="12">Flower</tissue>
    </source>
</reference>
<dbReference type="PANTHER" id="PTHR12549">
    <property type="entry name" value="JMJC DOMAIN-CONTAINING HISTONE DEMETHYLATION PROTEIN"/>
    <property type="match status" value="1"/>
</dbReference>
<dbReference type="PANTHER" id="PTHR12549:SF42">
    <property type="entry name" value="LYSINE-SPECIFIC DEMETHYLASE JMJ28"/>
    <property type="match status" value="1"/>
</dbReference>
<evidence type="ECO:0000313" key="12">
    <source>
        <dbReference type="EMBL" id="WOK91900.1"/>
    </source>
</evidence>
<keyword evidence="6" id="KW-0539">Nucleus</keyword>
<keyword evidence="4" id="KW-0805">Transcription regulation</keyword>
<evidence type="ECO:0000259" key="11">
    <source>
        <dbReference type="PROSITE" id="PS51667"/>
    </source>
</evidence>
<name>A0AAQ3PZR0_9LILI</name>
<evidence type="ECO:0000256" key="4">
    <source>
        <dbReference type="ARBA" id="ARBA00023015"/>
    </source>
</evidence>
<dbReference type="InterPro" id="IPR001841">
    <property type="entry name" value="Znf_RING"/>
</dbReference>
<keyword evidence="7" id="KW-0862">Zinc</keyword>
<evidence type="ECO:0000259" key="10">
    <source>
        <dbReference type="PROSITE" id="PS50089"/>
    </source>
</evidence>
<dbReference type="GO" id="GO:0031490">
    <property type="term" value="F:chromatin DNA binding"/>
    <property type="evidence" value="ECO:0007669"/>
    <property type="project" value="TreeGrafter"/>
</dbReference>
<feature type="domain" description="WRC" evidence="11">
    <location>
        <begin position="15"/>
        <end position="59"/>
    </location>
</feature>
<dbReference type="GO" id="GO:0032454">
    <property type="term" value="F:histone H3K9 demethylase activity"/>
    <property type="evidence" value="ECO:0007669"/>
    <property type="project" value="InterPro"/>
</dbReference>
<dbReference type="GO" id="GO:0000118">
    <property type="term" value="C:histone deacetylase complex"/>
    <property type="evidence" value="ECO:0007669"/>
    <property type="project" value="TreeGrafter"/>
</dbReference>
<proteinExistence type="inferred from homology"/>
<comment type="subcellular location">
    <subcellularLocation>
        <location evidence="1">Nucleus</location>
    </subcellularLocation>
</comment>
<keyword evidence="13" id="KW-1185">Reference proteome</keyword>
<protein>
    <submittedName>
        <fullName evidence="12">Uncharacterized protein</fullName>
    </submittedName>
</protein>
<gene>
    <name evidence="12" type="ORF">Cni_G00591</name>
</gene>
<feature type="compositionally biased region" description="Basic residues" evidence="9">
    <location>
        <begin position="97"/>
        <end position="106"/>
    </location>
</feature>
<dbReference type="AlphaFoldDB" id="A0AAQ3PZR0"/>
<feature type="region of interest" description="Disordered" evidence="9">
    <location>
        <begin position="55"/>
        <end position="126"/>
    </location>
</feature>
<organism evidence="12 13">
    <name type="scientific">Canna indica</name>
    <name type="common">Indian-shot</name>
    <dbReference type="NCBI Taxonomy" id="4628"/>
    <lineage>
        <taxon>Eukaryota</taxon>
        <taxon>Viridiplantae</taxon>
        <taxon>Streptophyta</taxon>
        <taxon>Embryophyta</taxon>
        <taxon>Tracheophyta</taxon>
        <taxon>Spermatophyta</taxon>
        <taxon>Magnoliopsida</taxon>
        <taxon>Liliopsida</taxon>
        <taxon>Zingiberales</taxon>
        <taxon>Cannaceae</taxon>
        <taxon>Canna</taxon>
    </lineage>
</organism>
<dbReference type="InterPro" id="IPR045109">
    <property type="entry name" value="LSDs-like"/>
</dbReference>
<dbReference type="GO" id="GO:0000785">
    <property type="term" value="C:chromatin"/>
    <property type="evidence" value="ECO:0007669"/>
    <property type="project" value="TreeGrafter"/>
</dbReference>
<dbReference type="Proteomes" id="UP001327560">
    <property type="component" value="Chromosome 1"/>
</dbReference>
<comment type="caution">
    <text evidence="8">Lacks conserved residue(s) required for the propagation of feature annotation.</text>
</comment>
<dbReference type="Pfam" id="PF10497">
    <property type="entry name" value="zf-4CXXC_R1"/>
    <property type="match status" value="1"/>
</dbReference>
<evidence type="ECO:0000256" key="9">
    <source>
        <dbReference type="SAM" id="MobiDB-lite"/>
    </source>
</evidence>
<dbReference type="GO" id="GO:0008270">
    <property type="term" value="F:zinc ion binding"/>
    <property type="evidence" value="ECO:0007669"/>
    <property type="project" value="UniProtKB-KW"/>
</dbReference>
<evidence type="ECO:0000256" key="8">
    <source>
        <dbReference type="PROSITE-ProRule" id="PRU01002"/>
    </source>
</evidence>
<dbReference type="GO" id="GO:0003712">
    <property type="term" value="F:transcription coregulator activity"/>
    <property type="evidence" value="ECO:0007669"/>
    <property type="project" value="TreeGrafter"/>
</dbReference>
<accession>A0AAQ3PZR0</accession>
<feature type="domain" description="RING-type" evidence="10">
    <location>
        <begin position="193"/>
        <end position="240"/>
    </location>
</feature>
<dbReference type="Pfam" id="PF08879">
    <property type="entry name" value="WRC"/>
    <property type="match status" value="1"/>
</dbReference>
<dbReference type="PROSITE" id="PS51667">
    <property type="entry name" value="WRC"/>
    <property type="match status" value="1"/>
</dbReference>
<keyword evidence="3" id="KW-0479">Metal-binding</keyword>
<sequence length="541" mass="60702">MPKQRRLCDDSDDLPGDDIRCRRTDGRGWRCAKRATDGVNFCEHHYHQIRRNIEKHKHAAPKRKRRAVVPTKQPDPPAAKRVKKEDPPTEELITTAPKRRMKQKREKGREKSGGDAEDPTTRVLPNGLMTIAPSPVGGLCNEGSSLDRKVGFDEDRLLTRRCIRSKNAEPIPLATLKKVPCGRGLGMGRKRVCHRCDKKKVERMVRCLSCKKMFFCSGCIKKRYSGMSEEEVNTACPVCRGCCDCETCSLIGAKDGGCKENANDQNKFRKTDDAKKAEMFKVEAKVAYPDCDDSNACCPIGAEDGSYKELANCQNKFNKTEQAYNLISQLLPLLKNIYQKQLGEVETKEPDQGGRFSGILLQVDEPHNELVNCNYCRISLVDFHRSCSRCSYRLCISCYRKILKGSFSQVTTTDTFKSDESKRAHKRVIKELNGMKRILSTGVRPDNSSLSTVLASEIKENSESNISCPPKEFGGCGNGLLKLMFTVPFGWSKDLGKTAEEVAFSNDCLHNLRLNPHCSSPVLENQKVGQFNISVQEASDR</sequence>
<dbReference type="EMBL" id="CP136890">
    <property type="protein sequence ID" value="WOK91900.1"/>
    <property type="molecule type" value="Genomic_DNA"/>
</dbReference>
<evidence type="ECO:0000256" key="7">
    <source>
        <dbReference type="PROSITE-ProRule" id="PRU00175"/>
    </source>
</evidence>
<feature type="compositionally biased region" description="Basic residues" evidence="9">
    <location>
        <begin position="55"/>
        <end position="67"/>
    </location>
</feature>
<comment type="similarity">
    <text evidence="2">Belongs to the JARID1 histone demethylase family.</text>
</comment>
<dbReference type="PROSITE" id="PS50089">
    <property type="entry name" value="ZF_RING_2"/>
    <property type="match status" value="1"/>
</dbReference>
<evidence type="ECO:0000256" key="6">
    <source>
        <dbReference type="ARBA" id="ARBA00023242"/>
    </source>
</evidence>
<evidence type="ECO:0000256" key="2">
    <source>
        <dbReference type="ARBA" id="ARBA00006801"/>
    </source>
</evidence>
<keyword evidence="5" id="KW-0804">Transcription</keyword>
<evidence type="ECO:0000256" key="3">
    <source>
        <dbReference type="ARBA" id="ARBA00022723"/>
    </source>
</evidence>
<dbReference type="InterPro" id="IPR014977">
    <property type="entry name" value="WRC_dom"/>
</dbReference>
<dbReference type="GO" id="GO:0006357">
    <property type="term" value="P:regulation of transcription by RNA polymerase II"/>
    <property type="evidence" value="ECO:0007669"/>
    <property type="project" value="TreeGrafter"/>
</dbReference>
<evidence type="ECO:0000313" key="13">
    <source>
        <dbReference type="Proteomes" id="UP001327560"/>
    </source>
</evidence>
<evidence type="ECO:0000256" key="1">
    <source>
        <dbReference type="ARBA" id="ARBA00004123"/>
    </source>
</evidence>
<dbReference type="InterPro" id="IPR018866">
    <property type="entry name" value="Znf-4CXXC_R1"/>
</dbReference>